<dbReference type="GO" id="GO:0016765">
    <property type="term" value="F:transferase activity, transferring alkyl or aryl (other than methyl) groups"/>
    <property type="evidence" value="ECO:0007669"/>
    <property type="project" value="InterPro"/>
</dbReference>
<feature type="transmembrane region" description="Helical" evidence="5">
    <location>
        <begin position="174"/>
        <end position="195"/>
    </location>
</feature>
<keyword evidence="3 5" id="KW-1133">Transmembrane helix</keyword>
<dbReference type="Gene3D" id="1.10.357.140">
    <property type="entry name" value="UbiA prenyltransferase"/>
    <property type="match status" value="1"/>
</dbReference>
<dbReference type="GO" id="GO:0016020">
    <property type="term" value="C:membrane"/>
    <property type="evidence" value="ECO:0007669"/>
    <property type="project" value="UniProtKB-SubCell"/>
</dbReference>
<dbReference type="AlphaFoldDB" id="A0A3E0WBG1"/>
<accession>A0A3E0WBG1</accession>
<feature type="transmembrane region" description="Helical" evidence="5">
    <location>
        <begin position="269"/>
        <end position="287"/>
    </location>
</feature>
<keyword evidence="6" id="KW-0808">Transferase</keyword>
<protein>
    <submittedName>
        <fullName evidence="6">1,4-dihydroxy-2-naphthoate prenyltransferase</fullName>
    </submittedName>
</protein>
<dbReference type="InterPro" id="IPR044878">
    <property type="entry name" value="UbiA_sf"/>
</dbReference>
<evidence type="ECO:0000313" key="6">
    <source>
        <dbReference type="EMBL" id="RFA27845.1"/>
    </source>
</evidence>
<feature type="transmembrane region" description="Helical" evidence="5">
    <location>
        <begin position="216"/>
        <end position="235"/>
    </location>
</feature>
<dbReference type="Pfam" id="PF01040">
    <property type="entry name" value="UbiA"/>
    <property type="match status" value="1"/>
</dbReference>
<feature type="transmembrane region" description="Helical" evidence="5">
    <location>
        <begin position="53"/>
        <end position="73"/>
    </location>
</feature>
<evidence type="ECO:0000256" key="1">
    <source>
        <dbReference type="ARBA" id="ARBA00004141"/>
    </source>
</evidence>
<evidence type="ECO:0000256" key="4">
    <source>
        <dbReference type="ARBA" id="ARBA00023136"/>
    </source>
</evidence>
<keyword evidence="2 5" id="KW-0812">Transmembrane</keyword>
<evidence type="ECO:0000313" key="7">
    <source>
        <dbReference type="Proteomes" id="UP000257080"/>
    </source>
</evidence>
<sequence>MSNPPDDATRDDAQGHFPVPGGRVRALIGASHPGPTVAVTALSVILGFATGLSAPWVLAVGVAILAGQLAIGWSNDWIDARRDSEIGRSDKPIAAGEISAAAVRNAFIVVALLTIPLSFVLGVSAAIAHLVLVVSGVAYNLGIKKTAYSWLPYMLSFGLLPQVVTLAGQPPAEAAWWVIATGSLLGLAAHFANVLPDLDADRQTGIRGLPHRLGRIPSGIAAFVALLLASLAILIGAGPSLLTITGMVLGVLVAALGVRLVLTRPPGRVLFQLIIASALIDVVLLALPGSQLKV</sequence>
<comment type="caution">
    <text evidence="6">The sequence shown here is derived from an EMBL/GenBank/DDBJ whole genome shotgun (WGS) entry which is preliminary data.</text>
</comment>
<dbReference type="RefSeq" id="WP_116418105.1">
    <property type="nucleotide sequence ID" value="NZ_NBXC01000013.1"/>
</dbReference>
<reference evidence="6 7" key="1">
    <citation type="submission" date="2017-04" db="EMBL/GenBank/DDBJ databases">
        <title>Comparative genome analysis of Subtercola boreus.</title>
        <authorList>
            <person name="Cho Y.-J."/>
            <person name="Cho A."/>
            <person name="Kim O.-S."/>
            <person name="Lee J.-I."/>
        </authorList>
    </citation>
    <scope>NUCLEOTIDE SEQUENCE [LARGE SCALE GENOMIC DNA]</scope>
    <source>
        <strain evidence="6 7">P28004</strain>
    </source>
</reference>
<dbReference type="Proteomes" id="UP000257080">
    <property type="component" value="Unassembled WGS sequence"/>
</dbReference>
<proteinExistence type="predicted"/>
<feature type="transmembrane region" description="Helical" evidence="5">
    <location>
        <begin position="241"/>
        <end position="262"/>
    </location>
</feature>
<evidence type="ECO:0000256" key="3">
    <source>
        <dbReference type="ARBA" id="ARBA00022989"/>
    </source>
</evidence>
<dbReference type="InterPro" id="IPR000537">
    <property type="entry name" value="UbiA_prenyltransferase"/>
</dbReference>
<feature type="transmembrane region" description="Helical" evidence="5">
    <location>
        <begin position="150"/>
        <end position="168"/>
    </location>
</feature>
<comment type="subcellular location">
    <subcellularLocation>
        <location evidence="1">Membrane</location>
        <topology evidence="1">Multi-pass membrane protein</topology>
    </subcellularLocation>
</comment>
<evidence type="ECO:0000256" key="5">
    <source>
        <dbReference type="SAM" id="Phobius"/>
    </source>
</evidence>
<name>A0A3E0WBG1_9MICO</name>
<dbReference type="CDD" id="cd13956">
    <property type="entry name" value="PT_UbiA"/>
    <property type="match status" value="1"/>
</dbReference>
<organism evidence="6 7">
    <name type="scientific">Subtercola boreus</name>
    <dbReference type="NCBI Taxonomy" id="120213"/>
    <lineage>
        <taxon>Bacteria</taxon>
        <taxon>Bacillati</taxon>
        <taxon>Actinomycetota</taxon>
        <taxon>Actinomycetes</taxon>
        <taxon>Micrococcales</taxon>
        <taxon>Microbacteriaceae</taxon>
        <taxon>Subtercola</taxon>
    </lineage>
</organism>
<dbReference type="EMBL" id="NBXE01000018">
    <property type="protein sequence ID" value="RFA27845.1"/>
    <property type="molecule type" value="Genomic_DNA"/>
</dbReference>
<feature type="transmembrane region" description="Helical" evidence="5">
    <location>
        <begin position="119"/>
        <end position="138"/>
    </location>
</feature>
<gene>
    <name evidence="6" type="ORF">B7R25_05810</name>
</gene>
<dbReference type="OrthoDB" id="3212588at2"/>
<keyword evidence="4 5" id="KW-0472">Membrane</keyword>
<evidence type="ECO:0000256" key="2">
    <source>
        <dbReference type="ARBA" id="ARBA00022692"/>
    </source>
</evidence>